<feature type="domain" description="C3H1-type" evidence="3">
    <location>
        <begin position="106"/>
        <end position="133"/>
    </location>
</feature>
<evidence type="ECO:0000256" key="1">
    <source>
        <dbReference type="PROSITE-ProRule" id="PRU00723"/>
    </source>
</evidence>
<sequence length="158" mass="17295">MALEIECRNTFIHLKEECEDMAGSSKVRAHSSPPGQLRPTSFGMETTNVVSRKSDGQTPTTACGSSPTSPMSWDDSPGSQEGPEHVPVLAEFFPLLPSQGSLGHPEVCRRPCIYFIAGNCENGRACAYCHIEHTEKTPKLDKRQRTIMQGSLLEPGYT</sequence>
<dbReference type="GO" id="GO:0008270">
    <property type="term" value="F:zinc ion binding"/>
    <property type="evidence" value="ECO:0007669"/>
    <property type="project" value="UniProtKB-KW"/>
</dbReference>
<dbReference type="EMBL" id="CAJNDS010001380">
    <property type="protein sequence ID" value="CAE7257158.1"/>
    <property type="molecule type" value="Genomic_DNA"/>
</dbReference>
<reference evidence="4" key="1">
    <citation type="submission" date="2021-02" db="EMBL/GenBank/DDBJ databases">
        <authorList>
            <person name="Dougan E. K."/>
            <person name="Rhodes N."/>
            <person name="Thang M."/>
            <person name="Chan C."/>
        </authorList>
    </citation>
    <scope>NUCLEOTIDE SEQUENCE</scope>
</reference>
<keyword evidence="1" id="KW-0863">Zinc-finger</keyword>
<feature type="zinc finger region" description="C3H1-type" evidence="1">
    <location>
        <begin position="106"/>
        <end position="133"/>
    </location>
</feature>
<accession>A0A812M8I6</accession>
<keyword evidence="1" id="KW-0479">Metal-binding</keyword>
<name>A0A812M8I6_9DINO</name>
<keyword evidence="1" id="KW-0862">Zinc</keyword>
<organism evidence="4 5">
    <name type="scientific">Symbiodinium natans</name>
    <dbReference type="NCBI Taxonomy" id="878477"/>
    <lineage>
        <taxon>Eukaryota</taxon>
        <taxon>Sar</taxon>
        <taxon>Alveolata</taxon>
        <taxon>Dinophyceae</taxon>
        <taxon>Suessiales</taxon>
        <taxon>Symbiodiniaceae</taxon>
        <taxon>Symbiodinium</taxon>
    </lineage>
</organism>
<dbReference type="AlphaFoldDB" id="A0A812M8I6"/>
<dbReference type="InterPro" id="IPR000571">
    <property type="entry name" value="Znf_CCCH"/>
</dbReference>
<dbReference type="PROSITE" id="PS50103">
    <property type="entry name" value="ZF_C3H1"/>
    <property type="match status" value="1"/>
</dbReference>
<gene>
    <name evidence="4" type="ORF">SNAT2548_LOCUS13263</name>
</gene>
<evidence type="ECO:0000313" key="5">
    <source>
        <dbReference type="Proteomes" id="UP000604046"/>
    </source>
</evidence>
<feature type="region of interest" description="Disordered" evidence="2">
    <location>
        <begin position="23"/>
        <end position="84"/>
    </location>
</feature>
<protein>
    <recommendedName>
        <fullName evidence="3">C3H1-type domain-containing protein</fullName>
    </recommendedName>
</protein>
<comment type="caution">
    <text evidence="4">The sequence shown here is derived from an EMBL/GenBank/DDBJ whole genome shotgun (WGS) entry which is preliminary data.</text>
</comment>
<keyword evidence="5" id="KW-1185">Reference proteome</keyword>
<dbReference type="Proteomes" id="UP000604046">
    <property type="component" value="Unassembled WGS sequence"/>
</dbReference>
<evidence type="ECO:0000313" key="4">
    <source>
        <dbReference type="EMBL" id="CAE7257158.1"/>
    </source>
</evidence>
<feature type="compositionally biased region" description="Polar residues" evidence="2">
    <location>
        <begin position="43"/>
        <end position="71"/>
    </location>
</feature>
<proteinExistence type="predicted"/>
<dbReference type="OrthoDB" id="412791at2759"/>
<evidence type="ECO:0000256" key="2">
    <source>
        <dbReference type="SAM" id="MobiDB-lite"/>
    </source>
</evidence>
<evidence type="ECO:0000259" key="3">
    <source>
        <dbReference type="PROSITE" id="PS50103"/>
    </source>
</evidence>